<dbReference type="RefSeq" id="WP_328594976.1">
    <property type="nucleotide sequence ID" value="NZ_WEGH01000004.1"/>
</dbReference>
<dbReference type="InterPro" id="IPR020945">
    <property type="entry name" value="DMSO/NO3_reduct_chaperone"/>
</dbReference>
<evidence type="ECO:0000313" key="2">
    <source>
        <dbReference type="EMBL" id="MQY08000.1"/>
    </source>
</evidence>
<protein>
    <submittedName>
        <fullName evidence="2">Nitrate reductase-like protein NarX</fullName>
        <ecNumber evidence="2">1.7.99.4</ecNumber>
    </submittedName>
</protein>
<dbReference type="SUPFAM" id="SSF89155">
    <property type="entry name" value="TorD-like"/>
    <property type="match status" value="1"/>
</dbReference>
<dbReference type="InterPro" id="IPR036411">
    <property type="entry name" value="TorD-like_sf"/>
</dbReference>
<comment type="caution">
    <text evidence="2">The sequence shown here is derived from an EMBL/GenBank/DDBJ whole genome shotgun (WGS) entry which is preliminary data.</text>
</comment>
<dbReference type="EMBL" id="WEGH01000004">
    <property type="protein sequence ID" value="MQY08000.1"/>
    <property type="molecule type" value="Genomic_DNA"/>
</dbReference>
<name>A0A7K0C3I0_9ACTN</name>
<keyword evidence="2" id="KW-0560">Oxidoreductase</keyword>
<gene>
    <name evidence="2" type="primary">narX_2</name>
    <name evidence="2" type="ORF">ACRB68_61020</name>
</gene>
<dbReference type="GO" id="GO:0051131">
    <property type="term" value="P:chaperone-mediated protein complex assembly"/>
    <property type="evidence" value="ECO:0007669"/>
    <property type="project" value="InterPro"/>
</dbReference>
<dbReference type="PANTHER" id="PTHR43680">
    <property type="entry name" value="NITRATE REDUCTASE MOLYBDENUM COFACTOR ASSEMBLY CHAPERONE"/>
    <property type="match status" value="1"/>
</dbReference>
<keyword evidence="1" id="KW-0534">Nitrate assimilation</keyword>
<dbReference type="Proteomes" id="UP000487268">
    <property type="component" value="Unassembled WGS sequence"/>
</dbReference>
<dbReference type="AlphaFoldDB" id="A0A7K0C3I0"/>
<dbReference type="GO" id="GO:0016491">
    <property type="term" value="F:oxidoreductase activity"/>
    <property type="evidence" value="ECO:0007669"/>
    <property type="project" value="UniProtKB-KW"/>
</dbReference>
<evidence type="ECO:0000313" key="3">
    <source>
        <dbReference type="Proteomes" id="UP000487268"/>
    </source>
</evidence>
<proteinExistence type="predicted"/>
<evidence type="ECO:0000256" key="1">
    <source>
        <dbReference type="ARBA" id="ARBA00023063"/>
    </source>
</evidence>
<dbReference type="PANTHER" id="PTHR43680:SF2">
    <property type="entry name" value="NITRATE REDUCTASE MOLYBDENUM COFACTOR ASSEMBLY CHAPERONE NARJ"/>
    <property type="match status" value="1"/>
</dbReference>
<keyword evidence="3" id="KW-1185">Reference proteome</keyword>
<accession>A0A7K0C3I0</accession>
<dbReference type="Gene3D" id="1.10.3480.10">
    <property type="entry name" value="TorD-like"/>
    <property type="match status" value="1"/>
</dbReference>
<sequence>MNDPIIWQSAALLLDYPGPGWPDTLGLVETAVRDRPGRAGDHLRAFLQEMRPVSAMQAAERYVTTFDRSRRRTLYLTYYSHGDTRGRGEALISIRERYASYGWVGDEAELPDYLPMMLEFTARCPAAGRELLAEHRAGVELLRDALREHRSPYVRVVEAVRSTLPGPGRATQALVRGLARTGPPAESVGLQDEGTRR</sequence>
<dbReference type="GO" id="GO:0016530">
    <property type="term" value="F:metallochaperone activity"/>
    <property type="evidence" value="ECO:0007669"/>
    <property type="project" value="TreeGrafter"/>
</dbReference>
<dbReference type="GO" id="GO:0051082">
    <property type="term" value="F:unfolded protein binding"/>
    <property type="evidence" value="ECO:0007669"/>
    <property type="project" value="InterPro"/>
</dbReference>
<dbReference type="Pfam" id="PF02613">
    <property type="entry name" value="Nitrate_red_del"/>
    <property type="match status" value="1"/>
</dbReference>
<dbReference type="GO" id="GO:0042128">
    <property type="term" value="P:nitrate assimilation"/>
    <property type="evidence" value="ECO:0007669"/>
    <property type="project" value="UniProtKB-KW"/>
</dbReference>
<dbReference type="NCBIfam" id="TIGR00684">
    <property type="entry name" value="narJ"/>
    <property type="match status" value="1"/>
</dbReference>
<reference evidence="2 3" key="1">
    <citation type="submission" date="2019-10" db="EMBL/GenBank/DDBJ databases">
        <title>Actinomadura rubteroloni sp. nov. and Actinomadura macrotermitis sp. nov., isolated from the gut of fungus growing-termite Macrotermes natalensis.</title>
        <authorList>
            <person name="Benndorf R."/>
            <person name="Martin K."/>
            <person name="Kuefner M."/>
            <person name="De Beer W."/>
            <person name="Kaster A.-K."/>
            <person name="Vollmers J."/>
            <person name="Poulsen M."/>
            <person name="Beemelmanns C."/>
        </authorList>
    </citation>
    <scope>NUCLEOTIDE SEQUENCE [LARGE SCALE GENOMIC DNA]</scope>
    <source>
        <strain evidence="2 3">RB68</strain>
    </source>
</reference>
<organism evidence="2 3">
    <name type="scientific">Actinomadura macrotermitis</name>
    <dbReference type="NCBI Taxonomy" id="2585200"/>
    <lineage>
        <taxon>Bacteria</taxon>
        <taxon>Bacillati</taxon>
        <taxon>Actinomycetota</taxon>
        <taxon>Actinomycetes</taxon>
        <taxon>Streptosporangiales</taxon>
        <taxon>Thermomonosporaceae</taxon>
        <taxon>Actinomadura</taxon>
    </lineage>
</organism>
<dbReference type="InterPro" id="IPR003765">
    <property type="entry name" value="NO3_reductase_chaperone_NarJ"/>
</dbReference>
<dbReference type="EC" id="1.7.99.4" evidence="2"/>